<dbReference type="EMBL" id="LT598489">
    <property type="protein sequence ID" value="SCW00095.1"/>
    <property type="molecule type" value="Genomic_DNA"/>
</dbReference>
<keyword evidence="12 18" id="KW-0067">ATP-binding</keyword>
<dbReference type="InterPro" id="IPR021668">
    <property type="entry name" value="TAN"/>
</dbReference>
<evidence type="ECO:0000256" key="13">
    <source>
        <dbReference type="ARBA" id="ARBA00022853"/>
    </source>
</evidence>
<evidence type="ECO:0000256" key="18">
    <source>
        <dbReference type="RuleBase" id="RU365027"/>
    </source>
</evidence>
<feature type="domain" description="FAT" evidence="21">
    <location>
        <begin position="1727"/>
        <end position="2321"/>
    </location>
</feature>
<keyword evidence="15 18" id="KW-0539">Nucleus</keyword>
<dbReference type="GO" id="GO:0005524">
    <property type="term" value="F:ATP binding"/>
    <property type="evidence" value="ECO:0007669"/>
    <property type="project" value="UniProtKB-KW"/>
</dbReference>
<feature type="coiled-coil region" evidence="19">
    <location>
        <begin position="2181"/>
        <end position="2215"/>
    </location>
</feature>
<evidence type="ECO:0000256" key="10">
    <source>
        <dbReference type="ARBA" id="ARBA00022763"/>
    </source>
</evidence>
<dbReference type="GO" id="GO:0004674">
    <property type="term" value="F:protein serine/threonine kinase activity"/>
    <property type="evidence" value="ECO:0007669"/>
    <property type="project" value="UniProtKB-KW"/>
</dbReference>
<dbReference type="OrthoDB" id="381190at2759"/>
<dbReference type="InterPro" id="IPR018936">
    <property type="entry name" value="PI3/4_kinase_CS"/>
</dbReference>
<dbReference type="CDD" id="cd05171">
    <property type="entry name" value="PIKKc_ATM"/>
    <property type="match status" value="1"/>
</dbReference>
<reference evidence="24" key="1">
    <citation type="submission" date="2016-03" db="EMBL/GenBank/DDBJ databases">
        <authorList>
            <person name="Devillers H."/>
        </authorList>
    </citation>
    <scope>NUCLEOTIDE SEQUENCE [LARGE SCALE GENOMIC DNA]</scope>
</reference>
<dbReference type="InterPro" id="IPR000403">
    <property type="entry name" value="PI3/4_kinase_cat_dom"/>
</dbReference>
<gene>
    <name evidence="23" type="ORF">LAFE_0B09340G</name>
</gene>
<dbReference type="Proteomes" id="UP000190831">
    <property type="component" value="Chromosome B"/>
</dbReference>
<evidence type="ECO:0000259" key="20">
    <source>
        <dbReference type="PROSITE" id="PS50290"/>
    </source>
</evidence>
<evidence type="ECO:0000256" key="2">
    <source>
        <dbReference type="ARBA" id="ARBA00004574"/>
    </source>
</evidence>
<dbReference type="Pfam" id="PF11640">
    <property type="entry name" value="TAN"/>
    <property type="match status" value="1"/>
</dbReference>
<dbReference type="Pfam" id="PF00454">
    <property type="entry name" value="PI3_PI4_kinase"/>
    <property type="match status" value="1"/>
</dbReference>
<proteinExistence type="inferred from homology"/>
<sequence>MESSHVSSTLELLSSSKLKERNKGLDELTTLLKQRPTIFQAKHLNTAIESLIGILEIERAKFIKFQSEELQNATSKTAAAENRLTATSYVLRLLIEKTNDRMRAKQMRFLVVMLPELMVIDDSLELLKPISQNILCALETLLLSDIFQLKFELHQWISLVKKMSNSLLKHLDHEVNDKNVSQLFKVLVSLISIDTIGIQDVVVDMVGPIMKYLRITQEENSNTKTLLQLVNRFVIKTYMTESSCCMKLIEATMAHLVSVQNFTGDGVEYEISIFTIFLSNIINHKLPVMVGASDSLFACDPRSLLQTYQDFLLVNLNFYRPEKLSLTLFEFGNIDNRVEWYELDDFQLCKNADPNHWLQIYGITKGVVAYYDLLRKCSTFETDQTTKKRKVAISLGSILKSGHSPIEFLEDCVANDKPSIQLFGLQFSAFFTSLSVLDAEVIKNLRKIIIQKFESDILKGWACLASVPLYSRRYKGILINDFCERLFKLCLPLIKSTELSKVSCALLTTLLELDETSLITDQSVVHQIYDVYELSEVNGPILVNNEAFSFWQHLHVYGKSYPSHSRESEGRRIFLWLLSKWSQLADLKSDQNELHNFVAWLSGSNSVTSVRSSSTYFKHFDKVYYPQWQKWQTEREFFLFQEEVVKPSSAFKSVDPVTTVEQNMLCTFLDQICIILEDSAINTETLSKWVGESIRIIDHLYGNTNFVNLVENFKNSVKLAIVNLNSMEINSISSFPFHAVADLKGVKYASYSLLSEFNVHYLITEFKNNFLSTESSSKLHRLDNFESSRKKNDVKAFSFIPDFLSRGFCENPLKSTTEFILNMSIYSSDLTLDDGIKTLLDFLTGMPTEYILPTVPPMVEHLANSKEEISITTLENLTHFLGSTLLSLKFNSSSISLISLSMFLESIRDSWLTSVGSLLNTDCNDIFEWIVSRFEDSTITSTSSLLCLSELMLQMLKKNDLSNGSVNGGKQRIFGIFIGCLTRLPAYMMISKIKEMQGYILKVSFKNQLIMFSAITELFKTPQESIENAAFYTFSLIPISSISYPLLVHSLLHMFQFVSYPHVRYYITYALRLISSLKNFEDCTSLFRLCRFDIINFWFQEYERNNYYDFDSWDVALFGFESIQSFVMEFRREISGFIFSLGYQKSDMLGALIKITSAQHNALLQDSLHLAIPLSYLKSGIGDRIFETCLEVLGKGFEKTVREIPLNLFYWFMRFADFGSIQEMRIVLQKHYHQSPISSSLFNSELDKHKYQFDLSIPFSKVLRTLKTHIREQSLHRAHLRFFLTREMFDLSLSTSIEETVRILRSIKLLLILFRDYLNDCDYLVSVVKTLSKFISKENLRDEIFSIICFLLDIYHDFQFNGIDMFPAIFAHLFLIQDVHDSLASVSLRETLVAVVSAQLSNLQYSQTWSFCIDALQGRKSEDVYLADELLDDDIVDSNRLLLLSQLFSFQPNPEPLSMTFHFSHRVVRNLICTELSDEKLSNNFYLWKGYYVGSFFLKNAHLPELLDSKNAWSDLENLLCDCDNFHGIIELLHNSLRKSQEPKLTYLYGSVIGLLTGASTDERGQHGHHYEDNSSKFAAISLQDFALFHGDLSLKEGSDDFLRRKHLSEITYNDWLLSLFFALTIDLQSFAPMAFALPVVAKYDLEFAEITILHMFLYLLSHEPRMASKLITNFLQSFVNFAKLKDLKDLHKKANVLFKLFFLIRAGAKRKVTQFVTLYSRLNLFEFYQLAMKIGQMEFSFMIFEELYLGNVEPLNFSSLSTIFSGLHDDDLRSSLPTVASLSFAISQANRAEPRSMKTFMFNNGQYDVDTLLIGKADTESLLKSISINGFKGLAEVVGDNTGALDDSRMDEIYQWSIELGKWDLPAPGPCDSRPKALYSLLRTVELYLIDVRDVIEDTLPLIARKRKHFSEHPEWASVLSDIATLSYFVKSLRDCEQSTLLLSCLKLSDIAFLRNNDFQDYQFTMKVRQVFLNLLGKDNRCMVSQPLVACCEVSELAKYCRLSRECGATQESITTAMLLDRVTKMREQEILGKPCRRVAVFEAAQVLWEQKENAVAISMLKSLLQQIGEEDEISVELQPMNKFLEVSDVKIKSLLVQWISASRQETAESIYKNYIASSQSEIFEVEDYRERSSIFYRFGDFCYEQVRLLGNNLEMEERQKRFKKGSEELQVLYDIVHDLKSSERERKEARKHYNRLKLQVEQDKEIVNNLSKQLSLFIWNSLHFYLNAMVYSNEKDDDVLDKFCGLWFQYSFNEDVNSRLYQEIGSIPSFKFLPWINQMTSRLGMENTSFQKTLQLTLKRVLFKLPYESLYSLISLKLHKRFDSAKDPSVSTRVRTAEKLLRELENYDNGKYNTEFVTPIEEFCDKCVDLASLLPPKRASKIDLENLKIGNYWLRQLGSKNLLLPTMSYTITCSADGRKPRPMITRVEETVEISPSGLSLPKIVTFLLSDGTRHKVLMKGSNDDLRQDAIMEQVFKQVNKILIRNKQTRRYGLRIRTYEVVPLGPQAGLIEFVSNSTSLHEILCKLHKDDNISFEQARKAMKSVQTKSNEDRLKEYRRITKSINPQFRRFFFESFPDPHLWLNAKLTYTKGVVTTSIIGYILGLGDRHLNNILIDKSTGEPIHIDLGVAFDQGRLLPIPELVPFRLTRDMIDGFGVVGVEGPFRKNAERVYNVLRKDYERVMSVLNVLKWDPLYSWVVSPLRKKKLQAHLADDSNDSGVSYNKEYHTEDNNESIRALKGVQEKLLGGGLSVEAIVQELIQQATDENNLAVIYMGWSPFY</sequence>
<evidence type="ECO:0000256" key="6">
    <source>
        <dbReference type="ARBA" id="ARBA00022454"/>
    </source>
</evidence>
<evidence type="ECO:0000256" key="19">
    <source>
        <dbReference type="SAM" id="Coils"/>
    </source>
</evidence>
<keyword evidence="11 18" id="KW-0418">Kinase</keyword>
<evidence type="ECO:0000256" key="17">
    <source>
        <dbReference type="ARBA" id="ARBA00048679"/>
    </source>
</evidence>
<dbReference type="SMART" id="SM01343">
    <property type="entry name" value="FATC"/>
    <property type="match status" value="1"/>
</dbReference>
<evidence type="ECO:0000259" key="21">
    <source>
        <dbReference type="PROSITE" id="PS51189"/>
    </source>
</evidence>
<dbReference type="InterPro" id="IPR044107">
    <property type="entry name" value="PIKKc_ATM"/>
</dbReference>
<keyword evidence="7 18" id="KW-0723">Serine/threonine-protein kinase</keyword>
<dbReference type="PROSITE" id="PS50290">
    <property type="entry name" value="PI3_4_KINASE_3"/>
    <property type="match status" value="1"/>
</dbReference>
<evidence type="ECO:0000256" key="4">
    <source>
        <dbReference type="ARBA" id="ARBA00012513"/>
    </source>
</evidence>
<evidence type="ECO:0000256" key="11">
    <source>
        <dbReference type="ARBA" id="ARBA00022777"/>
    </source>
</evidence>
<dbReference type="InterPro" id="IPR011009">
    <property type="entry name" value="Kinase-like_dom_sf"/>
</dbReference>
<evidence type="ECO:0000256" key="9">
    <source>
        <dbReference type="ARBA" id="ARBA00022741"/>
    </source>
</evidence>
<dbReference type="GO" id="GO:0000781">
    <property type="term" value="C:chromosome, telomeric region"/>
    <property type="evidence" value="ECO:0007669"/>
    <property type="project" value="UniProtKB-SubCell"/>
</dbReference>
<evidence type="ECO:0000256" key="3">
    <source>
        <dbReference type="ARBA" id="ARBA00010769"/>
    </source>
</evidence>
<dbReference type="Pfam" id="PF02260">
    <property type="entry name" value="FATC"/>
    <property type="match status" value="1"/>
</dbReference>
<keyword evidence="9 18" id="KW-0547">Nucleotide-binding</keyword>
<dbReference type="InterPro" id="IPR003152">
    <property type="entry name" value="FATC_dom"/>
</dbReference>
<evidence type="ECO:0000259" key="22">
    <source>
        <dbReference type="PROSITE" id="PS51190"/>
    </source>
</evidence>
<evidence type="ECO:0000256" key="12">
    <source>
        <dbReference type="ARBA" id="ARBA00022840"/>
    </source>
</evidence>
<dbReference type="SMART" id="SM00146">
    <property type="entry name" value="PI3Kc"/>
    <property type="match status" value="1"/>
</dbReference>
<evidence type="ECO:0000256" key="14">
    <source>
        <dbReference type="ARBA" id="ARBA00022895"/>
    </source>
</evidence>
<comment type="subcellular location">
    <subcellularLocation>
        <location evidence="2 18">Chromosome</location>
        <location evidence="2 18">Telomere</location>
    </subcellularLocation>
    <subcellularLocation>
        <location evidence="1 18">Nucleus</location>
    </subcellularLocation>
</comment>
<dbReference type="FunFam" id="3.30.1010.10:FF:000032">
    <property type="entry name" value="Serine/threonine-protein kinase TEL1"/>
    <property type="match status" value="1"/>
</dbReference>
<dbReference type="SUPFAM" id="SSF56112">
    <property type="entry name" value="Protein kinase-like (PK-like)"/>
    <property type="match status" value="1"/>
</dbReference>
<name>A0A1G4M8F1_LACFM</name>
<keyword evidence="10 18" id="KW-0227">DNA damage</keyword>
<dbReference type="SMART" id="SM01342">
    <property type="entry name" value="TAN"/>
    <property type="match status" value="1"/>
</dbReference>
<dbReference type="GO" id="GO:0106310">
    <property type="term" value="F:protein serine kinase activity"/>
    <property type="evidence" value="ECO:0007669"/>
    <property type="project" value="RHEA"/>
</dbReference>
<evidence type="ECO:0000313" key="23">
    <source>
        <dbReference type="EMBL" id="SCW00095.1"/>
    </source>
</evidence>
<evidence type="ECO:0000256" key="5">
    <source>
        <dbReference type="ARBA" id="ARBA00014619"/>
    </source>
</evidence>
<dbReference type="PROSITE" id="PS51189">
    <property type="entry name" value="FAT"/>
    <property type="match status" value="1"/>
</dbReference>
<evidence type="ECO:0000256" key="8">
    <source>
        <dbReference type="ARBA" id="ARBA00022679"/>
    </source>
</evidence>
<accession>A0A1G4M8F1</accession>
<dbReference type="PANTHER" id="PTHR37079">
    <property type="entry name" value="SERINE/THREONINE-PROTEIN KINASE ATM"/>
    <property type="match status" value="1"/>
</dbReference>
<comment type="catalytic activity">
    <reaction evidence="16 18">
        <text>L-threonyl-[protein] + ATP = O-phospho-L-threonyl-[protein] + ADP + H(+)</text>
        <dbReference type="Rhea" id="RHEA:46608"/>
        <dbReference type="Rhea" id="RHEA-COMP:11060"/>
        <dbReference type="Rhea" id="RHEA-COMP:11605"/>
        <dbReference type="ChEBI" id="CHEBI:15378"/>
        <dbReference type="ChEBI" id="CHEBI:30013"/>
        <dbReference type="ChEBI" id="CHEBI:30616"/>
        <dbReference type="ChEBI" id="CHEBI:61977"/>
        <dbReference type="ChEBI" id="CHEBI:456216"/>
        <dbReference type="EC" id="2.7.11.1"/>
    </reaction>
</comment>
<dbReference type="STRING" id="4955.A0A1G4M8F1"/>
<evidence type="ECO:0000256" key="1">
    <source>
        <dbReference type="ARBA" id="ARBA00004123"/>
    </source>
</evidence>
<organism evidence="23 24">
    <name type="scientific">Lachancea fermentati</name>
    <name type="common">Zygosaccharomyces fermentati</name>
    <dbReference type="NCBI Taxonomy" id="4955"/>
    <lineage>
        <taxon>Eukaryota</taxon>
        <taxon>Fungi</taxon>
        <taxon>Dikarya</taxon>
        <taxon>Ascomycota</taxon>
        <taxon>Saccharomycotina</taxon>
        <taxon>Saccharomycetes</taxon>
        <taxon>Saccharomycetales</taxon>
        <taxon>Saccharomycetaceae</taxon>
        <taxon>Lachancea</taxon>
    </lineage>
</organism>
<feature type="domain" description="PI3K/PI4K catalytic" evidence="20">
    <location>
        <begin position="2430"/>
        <end position="2737"/>
    </location>
</feature>
<dbReference type="Gene3D" id="3.30.1010.10">
    <property type="entry name" value="Phosphatidylinositol 3-kinase Catalytic Subunit, Chain A, domain 4"/>
    <property type="match status" value="1"/>
</dbReference>
<keyword evidence="13 18" id="KW-0156">Chromatin regulator</keyword>
<dbReference type="InterPro" id="IPR014009">
    <property type="entry name" value="PIK_FAT"/>
</dbReference>
<keyword evidence="19" id="KW-0175">Coiled coil</keyword>
<dbReference type="GO" id="GO:0006281">
    <property type="term" value="P:DNA repair"/>
    <property type="evidence" value="ECO:0007669"/>
    <property type="project" value="InterPro"/>
</dbReference>
<keyword evidence="14 18" id="KW-0779">Telomere</keyword>
<comment type="catalytic activity">
    <reaction evidence="17">
        <text>L-seryl-[protein] + ATP = O-phospho-L-seryl-[protein] + ADP + H(+)</text>
        <dbReference type="Rhea" id="RHEA:17989"/>
        <dbReference type="Rhea" id="RHEA-COMP:9863"/>
        <dbReference type="Rhea" id="RHEA-COMP:11604"/>
        <dbReference type="ChEBI" id="CHEBI:15378"/>
        <dbReference type="ChEBI" id="CHEBI:29999"/>
        <dbReference type="ChEBI" id="CHEBI:30616"/>
        <dbReference type="ChEBI" id="CHEBI:83421"/>
        <dbReference type="ChEBI" id="CHEBI:456216"/>
        <dbReference type="EC" id="2.7.11.1"/>
    </reaction>
</comment>
<dbReference type="InterPro" id="IPR036940">
    <property type="entry name" value="PI3/4_kinase_cat_sf"/>
</dbReference>
<evidence type="ECO:0000256" key="15">
    <source>
        <dbReference type="ARBA" id="ARBA00023242"/>
    </source>
</evidence>
<dbReference type="Gene3D" id="1.10.1070.11">
    <property type="entry name" value="Phosphatidylinositol 3-/4-kinase, catalytic domain"/>
    <property type="match status" value="1"/>
</dbReference>
<dbReference type="PROSITE" id="PS00915">
    <property type="entry name" value="PI3_4_KINASE_1"/>
    <property type="match status" value="1"/>
</dbReference>
<keyword evidence="6 18" id="KW-0158">Chromosome</keyword>
<evidence type="ECO:0000256" key="16">
    <source>
        <dbReference type="ARBA" id="ARBA00047899"/>
    </source>
</evidence>
<dbReference type="PANTHER" id="PTHR37079:SF4">
    <property type="entry name" value="SERINE_THREONINE-PROTEIN KINASE ATM"/>
    <property type="match status" value="1"/>
</dbReference>
<comment type="similarity">
    <text evidence="3 18">Belongs to the PI3/PI4-kinase family. ATM subfamily.</text>
</comment>
<dbReference type="PROSITE" id="PS51190">
    <property type="entry name" value="FATC"/>
    <property type="match status" value="1"/>
</dbReference>
<dbReference type="GO" id="GO:0035556">
    <property type="term" value="P:intracellular signal transduction"/>
    <property type="evidence" value="ECO:0007669"/>
    <property type="project" value="UniProtKB-ARBA"/>
</dbReference>
<dbReference type="OMA" id="IYMGWSP"/>
<feature type="domain" description="FATC" evidence="22">
    <location>
        <begin position="2749"/>
        <end position="2781"/>
    </location>
</feature>
<keyword evidence="8 18" id="KW-0808">Transferase</keyword>
<dbReference type="EC" id="2.7.11.1" evidence="4 18"/>
<dbReference type="PROSITE" id="PS00916">
    <property type="entry name" value="PI3_4_KINASE_2"/>
    <property type="match status" value="1"/>
</dbReference>
<dbReference type="GO" id="GO:0006325">
    <property type="term" value="P:chromatin organization"/>
    <property type="evidence" value="ECO:0007669"/>
    <property type="project" value="UniProtKB-KW"/>
</dbReference>
<dbReference type="InterPro" id="IPR038980">
    <property type="entry name" value="ATM_plant"/>
</dbReference>
<protein>
    <recommendedName>
        <fullName evidence="5 18">Serine/threonine-protein kinase Tel1</fullName>
        <ecNumber evidence="4 18">2.7.11.1</ecNumber>
    </recommendedName>
</protein>
<dbReference type="GO" id="GO:0005634">
    <property type="term" value="C:nucleus"/>
    <property type="evidence" value="ECO:0007669"/>
    <property type="project" value="UniProtKB-SubCell"/>
</dbReference>
<keyword evidence="24" id="KW-1185">Reference proteome</keyword>
<comment type="function">
    <text evidence="18">Serine/threonine protein kinase which activates checkpoint signaling upon genotoxic stresses such as ionizing radiation (IR), ultraviolet light (UV), or DNA replication stalling, thereby acting as a DNA damage sensor. Recognizes the substrate consensus sequence [ST]-Q. Phosphorylates histone H2A to form H2AS128ph (gamma-H2A) at sites of DNA damage, involved in the regulation of DNA damage response mechanism. Required for the control of telomere length and genome stability.</text>
</comment>
<evidence type="ECO:0000256" key="7">
    <source>
        <dbReference type="ARBA" id="ARBA00022527"/>
    </source>
</evidence>
<evidence type="ECO:0000313" key="24">
    <source>
        <dbReference type="Proteomes" id="UP000190831"/>
    </source>
</evidence>